<evidence type="ECO:0000313" key="2">
    <source>
        <dbReference type="Proteomes" id="UP001145114"/>
    </source>
</evidence>
<evidence type="ECO:0000313" key="1">
    <source>
        <dbReference type="EMBL" id="KAJ1679557.1"/>
    </source>
</evidence>
<protein>
    <submittedName>
        <fullName evidence="1">Uncharacterized protein</fullName>
    </submittedName>
</protein>
<gene>
    <name evidence="1" type="ORF">EV182_001808</name>
</gene>
<reference evidence="1" key="1">
    <citation type="submission" date="2022-06" db="EMBL/GenBank/DDBJ databases">
        <title>Phylogenomic reconstructions and comparative analyses of Kickxellomycotina fungi.</title>
        <authorList>
            <person name="Reynolds N.K."/>
            <person name="Stajich J.E."/>
            <person name="Barry K."/>
            <person name="Grigoriev I.V."/>
            <person name="Crous P."/>
            <person name="Smith M.E."/>
        </authorList>
    </citation>
    <scope>NUCLEOTIDE SEQUENCE</scope>
    <source>
        <strain evidence="1">RSA 2271</strain>
    </source>
</reference>
<dbReference type="EMBL" id="JAMZIH010000308">
    <property type="protein sequence ID" value="KAJ1679557.1"/>
    <property type="molecule type" value="Genomic_DNA"/>
</dbReference>
<name>A0ACC1HWE4_9FUNG</name>
<accession>A0ACC1HWE4</accession>
<organism evidence="1 2">
    <name type="scientific">Spiromyces aspiralis</name>
    <dbReference type="NCBI Taxonomy" id="68401"/>
    <lineage>
        <taxon>Eukaryota</taxon>
        <taxon>Fungi</taxon>
        <taxon>Fungi incertae sedis</taxon>
        <taxon>Zoopagomycota</taxon>
        <taxon>Kickxellomycotina</taxon>
        <taxon>Kickxellomycetes</taxon>
        <taxon>Kickxellales</taxon>
        <taxon>Kickxellaceae</taxon>
        <taxon>Spiromyces</taxon>
    </lineage>
</organism>
<sequence>MHLTDTEPVDVHVINQALREAKRLGETVGKDPIDLSMKAFGYGTLYCLGMFGTVGGALTWHYQKQGISSLPEFSQHIRRKIQSIMGSVEERAASVPVTADEIEAQNQWQAFSSTVVKALSEDEKAHNKQNS</sequence>
<comment type="caution">
    <text evidence="1">The sequence shown here is derived from an EMBL/GenBank/DDBJ whole genome shotgun (WGS) entry which is preliminary data.</text>
</comment>
<proteinExistence type="predicted"/>
<dbReference type="Proteomes" id="UP001145114">
    <property type="component" value="Unassembled WGS sequence"/>
</dbReference>
<keyword evidence="2" id="KW-1185">Reference proteome</keyword>